<keyword evidence="3" id="KW-1185">Reference proteome</keyword>
<protein>
    <submittedName>
        <fullName evidence="2">AAA family ATPase</fullName>
    </submittedName>
</protein>
<evidence type="ECO:0000313" key="3">
    <source>
        <dbReference type="Proteomes" id="UP000651112"/>
    </source>
</evidence>
<dbReference type="PANTHER" id="PTHR32114">
    <property type="entry name" value="ABC TRANSPORTER ABCH.3"/>
    <property type="match status" value="1"/>
</dbReference>
<comment type="caution">
    <text evidence="2">The sequence shown here is derived from an EMBL/GenBank/DDBJ whole genome shotgun (WGS) entry which is preliminary data.</text>
</comment>
<dbReference type="InterPro" id="IPR027417">
    <property type="entry name" value="P-loop_NTPase"/>
</dbReference>
<dbReference type="Pfam" id="PF13476">
    <property type="entry name" value="AAA_23"/>
    <property type="match status" value="1"/>
</dbReference>
<name>A0ABR7XT19_9SPHI</name>
<dbReference type="InterPro" id="IPR038729">
    <property type="entry name" value="Rad50/SbcC_AAA"/>
</dbReference>
<feature type="domain" description="Rad50/SbcC-type AAA" evidence="1">
    <location>
        <begin position="6"/>
        <end position="212"/>
    </location>
</feature>
<gene>
    <name evidence="2" type="ORF">H8B21_12110</name>
</gene>
<dbReference type="Proteomes" id="UP000651112">
    <property type="component" value="Unassembled WGS sequence"/>
</dbReference>
<reference evidence="2 3" key="1">
    <citation type="submission" date="2020-08" db="EMBL/GenBank/DDBJ databases">
        <title>Sphingobacterium sp. DN00404 isolated from aquaculture water.</title>
        <authorList>
            <person name="Zhang M."/>
        </authorList>
    </citation>
    <scope>NUCLEOTIDE SEQUENCE [LARGE SCALE GENOMIC DNA]</scope>
    <source>
        <strain evidence="2 3">KCTC 42746</strain>
    </source>
</reference>
<evidence type="ECO:0000313" key="2">
    <source>
        <dbReference type="EMBL" id="MBD1422315.1"/>
    </source>
</evidence>
<dbReference type="RefSeq" id="WP_190314057.1">
    <property type="nucleotide sequence ID" value="NZ_JACNYL010000003.1"/>
</dbReference>
<sequence>MLQIRKIYLENFKGVHYRTIVDFEDKHLTILSGPNGFGKTTIFDVIELCLRGRLNRTMTYNHVTKKNSGHKKPFYQNTVGEDVLLKLWLTNGEEDHVIIKRLDKDSTGSISNAKAFRPDAWELIDTFYTQDTSQFEQHPDYSEVSNINQEFIDNLFFGELGLSMVNLYPLFNYLQQEDNIYFLKKDEDAKKNELAFLFQTQRENENLEKVTEIFEFVTSLRQALEARIVNIGLVTQSSQEVSYFKLFPESNYVFDTQDPFGSVSTDQLESVYNGVRSVLQELLNFSRNFSPNEFERRKLRSQLSSVANNRTLLQTLVAKNLIEETRLDQLRLIVAANSNYISYLSRLDQFICNEQLLQSLGFPDEFIIDFNRLTTQRTQLLSQIGEIGKIIRDLNNAREQTITRFNELHSLHPQDTNCPLCNSHWNSMEEMYSSFESKAESLMDYNRTQQRQLSDIEQEIIENFNQPIIQSIQNHISSPNNLIDQQFFQEISERRGNLDAINRFMTILNNHRIDVSRFIINDPVTLERFNENILGLQTFLTSEIDNIALDEESLVGSELYSQYFQENPQNIISEQQIQNKLAYIDTLYNNTRQFSLNVLSERFTKISELEKRVKIIKDNLSASIKQYKKTMIEKIKIPFYIYSGKILQHYQQGYGIFVDVKDSTSRVRFLTGESTDHDIIHHLSSGQLAVVSIAFCLALNKVYHAPQHFKFLAIDDPVQTLDDLNIHSFIELLRHEFSDYKIIISTHEEHIANYLLYKFEKFHFSNKKINVQENFYNRLDTDSLN</sequence>
<evidence type="ECO:0000259" key="1">
    <source>
        <dbReference type="Pfam" id="PF13476"/>
    </source>
</evidence>
<dbReference type="PANTHER" id="PTHR32114:SF2">
    <property type="entry name" value="ABC TRANSPORTER ABCH.3"/>
    <property type="match status" value="1"/>
</dbReference>
<proteinExistence type="predicted"/>
<accession>A0ABR7XT19</accession>
<organism evidence="2 3">
    <name type="scientific">Sphingobacterium chuzhouense</name>
    <dbReference type="NCBI Taxonomy" id="1742264"/>
    <lineage>
        <taxon>Bacteria</taxon>
        <taxon>Pseudomonadati</taxon>
        <taxon>Bacteroidota</taxon>
        <taxon>Sphingobacteriia</taxon>
        <taxon>Sphingobacteriales</taxon>
        <taxon>Sphingobacteriaceae</taxon>
        <taxon>Sphingobacterium</taxon>
    </lineage>
</organism>
<dbReference type="SUPFAM" id="SSF52540">
    <property type="entry name" value="P-loop containing nucleoside triphosphate hydrolases"/>
    <property type="match status" value="1"/>
</dbReference>
<dbReference type="EMBL" id="JACNYL010000003">
    <property type="protein sequence ID" value="MBD1422315.1"/>
    <property type="molecule type" value="Genomic_DNA"/>
</dbReference>
<dbReference type="Gene3D" id="3.40.50.300">
    <property type="entry name" value="P-loop containing nucleotide triphosphate hydrolases"/>
    <property type="match status" value="2"/>
</dbReference>